<dbReference type="InterPro" id="IPR029058">
    <property type="entry name" value="AB_hydrolase_fold"/>
</dbReference>
<name>A0A1I5YYC2_9RHOB</name>
<dbReference type="PANTHER" id="PTHR48081:SF33">
    <property type="entry name" value="KYNURENINE FORMAMIDASE"/>
    <property type="match status" value="1"/>
</dbReference>
<keyword evidence="1" id="KW-0378">Hydrolase</keyword>
<dbReference type="Gene3D" id="3.40.50.1820">
    <property type="entry name" value="alpha/beta hydrolase"/>
    <property type="match status" value="1"/>
</dbReference>
<gene>
    <name evidence="3" type="ORF">SAMN05421853_10740</name>
</gene>
<organism evidence="3 4">
    <name type="scientific">Roseivivax halotolerans</name>
    <dbReference type="NCBI Taxonomy" id="93684"/>
    <lineage>
        <taxon>Bacteria</taxon>
        <taxon>Pseudomonadati</taxon>
        <taxon>Pseudomonadota</taxon>
        <taxon>Alphaproteobacteria</taxon>
        <taxon>Rhodobacterales</taxon>
        <taxon>Roseobacteraceae</taxon>
        <taxon>Roseivivax</taxon>
    </lineage>
</organism>
<dbReference type="Pfam" id="PF07859">
    <property type="entry name" value="Abhydrolase_3"/>
    <property type="match status" value="1"/>
</dbReference>
<protein>
    <submittedName>
        <fullName evidence="3">Acetyl esterase/lipase</fullName>
    </submittedName>
</protein>
<dbReference type="GO" id="GO:0016787">
    <property type="term" value="F:hydrolase activity"/>
    <property type="evidence" value="ECO:0007669"/>
    <property type="project" value="UniProtKB-KW"/>
</dbReference>
<dbReference type="InterPro" id="IPR050300">
    <property type="entry name" value="GDXG_lipolytic_enzyme"/>
</dbReference>
<evidence type="ECO:0000313" key="4">
    <source>
        <dbReference type="Proteomes" id="UP000243106"/>
    </source>
</evidence>
<accession>A0A1I5YYC2</accession>
<dbReference type="InterPro" id="IPR013094">
    <property type="entry name" value="AB_hydrolase_3"/>
</dbReference>
<feature type="domain" description="Alpha/beta hydrolase fold-3" evidence="2">
    <location>
        <begin position="67"/>
        <end position="183"/>
    </location>
</feature>
<dbReference type="EMBL" id="FOXV01000007">
    <property type="protein sequence ID" value="SFQ49110.1"/>
    <property type="molecule type" value="Genomic_DNA"/>
</dbReference>
<keyword evidence="4" id="KW-1185">Reference proteome</keyword>
<reference evidence="4" key="1">
    <citation type="submission" date="2016-10" db="EMBL/GenBank/DDBJ databases">
        <authorList>
            <person name="Varghese N."/>
            <person name="Submissions S."/>
        </authorList>
    </citation>
    <scope>NUCLEOTIDE SEQUENCE [LARGE SCALE GENOMIC DNA]</scope>
    <source>
        <strain evidence="4">JCM 10271</strain>
    </source>
</reference>
<proteinExistence type="predicted"/>
<dbReference type="Proteomes" id="UP000243106">
    <property type="component" value="Unassembled WGS sequence"/>
</dbReference>
<evidence type="ECO:0000256" key="1">
    <source>
        <dbReference type="ARBA" id="ARBA00022801"/>
    </source>
</evidence>
<sequence>MDLDDDYNNQDHIPDAASFPPFWAEKAQDLRKRLGAANRARLGLMYGHGTRNVFDLFLPLRRAEGLLIFVHGGYWRRFGRGDWSHLSEGALRRHWAVAMPSYDLCPRVSVADITRQITDAVTTAAREVTEVPIRLAGHSAGGHLVARMLEPGRLPEDVASRIDHVMPISPVSDLEPLLRTSINEDLKLDAEMARAESPVHQPKPSARVTVWVGADERPAFLDQARWLAEAWDAEHVIEPGKHHFDVIAGLESEDSRITEALLG</sequence>
<evidence type="ECO:0000259" key="2">
    <source>
        <dbReference type="Pfam" id="PF07859"/>
    </source>
</evidence>
<dbReference type="RefSeq" id="WP_093011936.1">
    <property type="nucleotide sequence ID" value="NZ_FOXV01000007.1"/>
</dbReference>
<dbReference type="SUPFAM" id="SSF53474">
    <property type="entry name" value="alpha/beta-Hydrolases"/>
    <property type="match status" value="1"/>
</dbReference>
<dbReference type="PANTHER" id="PTHR48081">
    <property type="entry name" value="AB HYDROLASE SUPERFAMILY PROTEIN C4A8.06C"/>
    <property type="match status" value="1"/>
</dbReference>
<evidence type="ECO:0000313" key="3">
    <source>
        <dbReference type="EMBL" id="SFQ49110.1"/>
    </source>
</evidence>
<dbReference type="STRING" id="93684.SAMN05421853_10740"/>
<dbReference type="AlphaFoldDB" id="A0A1I5YYC2"/>